<evidence type="ECO:0000256" key="1">
    <source>
        <dbReference type="SAM" id="MobiDB-lite"/>
    </source>
</evidence>
<feature type="region of interest" description="Disordered" evidence="1">
    <location>
        <begin position="190"/>
        <end position="209"/>
    </location>
</feature>
<evidence type="ECO:0000313" key="3">
    <source>
        <dbReference type="Proteomes" id="UP000187406"/>
    </source>
</evidence>
<dbReference type="FunCoup" id="A0A1Q3BZ04">
    <property type="interactions" value="864"/>
</dbReference>
<gene>
    <name evidence="2" type="ORF">CFOL_v3_16741</name>
</gene>
<evidence type="ECO:0000313" key="2">
    <source>
        <dbReference type="EMBL" id="GAV73255.1"/>
    </source>
</evidence>
<accession>A0A1Q3BZ04</accession>
<dbReference type="Proteomes" id="UP000187406">
    <property type="component" value="Unassembled WGS sequence"/>
</dbReference>
<dbReference type="AlphaFoldDB" id="A0A1Q3BZ04"/>
<proteinExistence type="predicted"/>
<sequence length="310" mass="34711">MLCPTATAKSGSSWLDRLRSSKGFPAADNLHIDHFLKERQSSNSECKRRPPTQNGVKDEEEWVGVMTNVLSELFIMGGSDNVSGKKSLRKQPNPKFCVISTPHVVGDHQGKSVRKDENAQDQVEVLPNWDSNSNGAETNDVGELKEKEKEKEKEVLFGYSRSEVTVIDTSSSVWKLDKLVIRRKNVWKVRDKRGKSSNTAVRNKRKQAAADAHIVVFKKAKVSREEDDRQDFALPSTSSHNYQDDKKEDCKEKSDDLNQVPDKRSRLARKSRKGDSSAILVKGISKSKNSGTRHPKNGLKGQSKAIQGLI</sequence>
<name>A0A1Q3BZ04_CEPFO</name>
<dbReference type="PANTHER" id="PTHR37258:SF1">
    <property type="entry name" value="FANTOM PROTEIN"/>
    <property type="match status" value="1"/>
</dbReference>
<dbReference type="InParanoid" id="A0A1Q3BZ04"/>
<comment type="caution">
    <text evidence="2">The sequence shown here is derived from an EMBL/GenBank/DDBJ whole genome shotgun (WGS) entry which is preliminary data.</text>
</comment>
<feature type="region of interest" description="Disordered" evidence="1">
    <location>
        <begin position="226"/>
        <end position="310"/>
    </location>
</feature>
<feature type="compositionally biased region" description="Basic and acidic residues" evidence="1">
    <location>
        <begin position="242"/>
        <end position="265"/>
    </location>
</feature>
<feature type="region of interest" description="Disordered" evidence="1">
    <location>
        <begin position="39"/>
        <end position="59"/>
    </location>
</feature>
<feature type="compositionally biased region" description="Basic and acidic residues" evidence="1">
    <location>
        <begin position="39"/>
        <end position="48"/>
    </location>
</feature>
<dbReference type="PANTHER" id="PTHR37258">
    <property type="entry name" value="FANTOM PROTEIN"/>
    <property type="match status" value="1"/>
</dbReference>
<feature type="region of interest" description="Disordered" evidence="1">
    <location>
        <begin position="127"/>
        <end position="147"/>
    </location>
</feature>
<dbReference type="OrthoDB" id="684590at2759"/>
<protein>
    <submittedName>
        <fullName evidence="2">Uncharacterized protein</fullName>
    </submittedName>
</protein>
<keyword evidence="3" id="KW-1185">Reference proteome</keyword>
<dbReference type="STRING" id="3775.A0A1Q3BZ04"/>
<dbReference type="EMBL" id="BDDD01001092">
    <property type="protein sequence ID" value="GAV73255.1"/>
    <property type="molecule type" value="Genomic_DNA"/>
</dbReference>
<organism evidence="2 3">
    <name type="scientific">Cephalotus follicularis</name>
    <name type="common">Albany pitcher plant</name>
    <dbReference type="NCBI Taxonomy" id="3775"/>
    <lineage>
        <taxon>Eukaryota</taxon>
        <taxon>Viridiplantae</taxon>
        <taxon>Streptophyta</taxon>
        <taxon>Embryophyta</taxon>
        <taxon>Tracheophyta</taxon>
        <taxon>Spermatophyta</taxon>
        <taxon>Magnoliopsida</taxon>
        <taxon>eudicotyledons</taxon>
        <taxon>Gunneridae</taxon>
        <taxon>Pentapetalae</taxon>
        <taxon>rosids</taxon>
        <taxon>fabids</taxon>
        <taxon>Oxalidales</taxon>
        <taxon>Cephalotaceae</taxon>
        <taxon>Cephalotus</taxon>
    </lineage>
</organism>
<reference evidence="3" key="1">
    <citation type="submission" date="2016-04" db="EMBL/GenBank/DDBJ databases">
        <title>Cephalotus genome sequencing.</title>
        <authorList>
            <person name="Fukushima K."/>
            <person name="Hasebe M."/>
            <person name="Fang X."/>
        </authorList>
    </citation>
    <scope>NUCLEOTIDE SEQUENCE [LARGE SCALE GENOMIC DNA]</scope>
    <source>
        <strain evidence="3">cv. St1</strain>
    </source>
</reference>